<dbReference type="EMBL" id="CP001349">
    <property type="protein sequence ID" value="ACL58800.1"/>
    <property type="molecule type" value="Genomic_DNA"/>
</dbReference>
<keyword evidence="2" id="KW-1185">Reference proteome</keyword>
<dbReference type="AlphaFoldDB" id="B8ISG0"/>
<organism evidence="1 2">
    <name type="scientific">Methylobacterium nodulans (strain LMG 21967 / CNCM I-2342 / ORS 2060)</name>
    <dbReference type="NCBI Taxonomy" id="460265"/>
    <lineage>
        <taxon>Bacteria</taxon>
        <taxon>Pseudomonadati</taxon>
        <taxon>Pseudomonadota</taxon>
        <taxon>Alphaproteobacteria</taxon>
        <taxon>Hyphomicrobiales</taxon>
        <taxon>Methylobacteriaceae</taxon>
        <taxon>Methylobacterium</taxon>
    </lineage>
</organism>
<dbReference type="HOGENOM" id="CLU_2826192_0_0_5"/>
<reference evidence="1 2" key="1">
    <citation type="submission" date="2009-01" db="EMBL/GenBank/DDBJ databases">
        <title>Complete sequence of chromosome of Methylobacterium nodulans ORS 2060.</title>
        <authorList>
            <consortium name="US DOE Joint Genome Institute"/>
            <person name="Lucas S."/>
            <person name="Copeland A."/>
            <person name="Lapidus A."/>
            <person name="Glavina del Rio T."/>
            <person name="Dalin E."/>
            <person name="Tice H."/>
            <person name="Bruce D."/>
            <person name="Goodwin L."/>
            <person name="Pitluck S."/>
            <person name="Sims D."/>
            <person name="Brettin T."/>
            <person name="Detter J.C."/>
            <person name="Han C."/>
            <person name="Larimer F."/>
            <person name="Land M."/>
            <person name="Hauser L."/>
            <person name="Kyrpides N."/>
            <person name="Ivanova N."/>
            <person name="Marx C.J."/>
            <person name="Richardson P."/>
        </authorList>
    </citation>
    <scope>NUCLEOTIDE SEQUENCE [LARGE SCALE GENOMIC DNA]</scope>
    <source>
        <strain evidence="2">LMG 21967 / CNCM I-2342 / ORS 2060</strain>
    </source>
</reference>
<proteinExistence type="predicted"/>
<protein>
    <submittedName>
        <fullName evidence="1">Uncharacterized protein</fullName>
    </submittedName>
</protein>
<dbReference type="Proteomes" id="UP000008207">
    <property type="component" value="Chromosome"/>
</dbReference>
<gene>
    <name evidence="1" type="ordered locus">Mnod_3900</name>
</gene>
<accession>B8ISG0</accession>
<sequence length="66" mass="7807">MYPSLDDVIAQTERWLAHYEQCCTRWSEFAANRNMLMQSMFRPPAVQSVRPRLRAHADRGDLRLGR</sequence>
<evidence type="ECO:0000313" key="1">
    <source>
        <dbReference type="EMBL" id="ACL58800.1"/>
    </source>
</evidence>
<name>B8ISG0_METNO</name>
<dbReference type="KEGG" id="mno:Mnod_3900"/>
<evidence type="ECO:0000313" key="2">
    <source>
        <dbReference type="Proteomes" id="UP000008207"/>
    </source>
</evidence>